<sequence length="70" mass="7674">MVDIEKPLYPMYAIGDSSDSMSASSSELVWNSKGSGVTKTSSEEQNFDYTQSDKLMSGNVFSELMHANGR</sequence>
<proteinExistence type="predicted"/>
<keyword evidence="2" id="KW-1185">Reference proteome</keyword>
<dbReference type="Proteomes" id="UP000594261">
    <property type="component" value="Unassembled WGS sequence"/>
</dbReference>
<organism evidence="1 2">
    <name type="scientific">Quercus lobata</name>
    <name type="common">Valley oak</name>
    <dbReference type="NCBI Taxonomy" id="97700"/>
    <lineage>
        <taxon>Eukaryota</taxon>
        <taxon>Viridiplantae</taxon>
        <taxon>Streptophyta</taxon>
        <taxon>Embryophyta</taxon>
        <taxon>Tracheophyta</taxon>
        <taxon>Spermatophyta</taxon>
        <taxon>Magnoliopsida</taxon>
        <taxon>eudicotyledons</taxon>
        <taxon>Gunneridae</taxon>
        <taxon>Pentapetalae</taxon>
        <taxon>rosids</taxon>
        <taxon>fabids</taxon>
        <taxon>Fagales</taxon>
        <taxon>Fagaceae</taxon>
        <taxon>Quercus</taxon>
    </lineage>
</organism>
<accession>A0A7N2N797</accession>
<dbReference type="EnsemblPlants" id="QL93p0053_0021:mrna">
    <property type="protein sequence ID" value="QL93p0053_0021:mrna:CDS:1"/>
    <property type="gene ID" value="QL93p0053_0021"/>
</dbReference>
<dbReference type="AlphaFoldDB" id="A0A7N2N797"/>
<protein>
    <submittedName>
        <fullName evidence="1">Uncharacterized protein</fullName>
    </submittedName>
</protein>
<dbReference type="Gramene" id="QL93p0053_0021:mrna">
    <property type="protein sequence ID" value="QL93p0053_0021:mrna:CDS:1"/>
    <property type="gene ID" value="QL93p0053_0021"/>
</dbReference>
<evidence type="ECO:0000313" key="1">
    <source>
        <dbReference type="EnsemblPlants" id="QL93p0053_0021:mrna:CDS:1"/>
    </source>
</evidence>
<reference evidence="1" key="1">
    <citation type="submission" date="2021-01" db="UniProtKB">
        <authorList>
            <consortium name="EnsemblPlants"/>
        </authorList>
    </citation>
    <scope>IDENTIFICATION</scope>
</reference>
<evidence type="ECO:0000313" key="2">
    <source>
        <dbReference type="Proteomes" id="UP000594261"/>
    </source>
</evidence>
<dbReference type="InParanoid" id="A0A7N2N797"/>
<name>A0A7N2N797_QUELO</name>